<keyword evidence="5 6" id="KW-0413">Isomerase</keyword>
<dbReference type="InterPro" id="IPR046357">
    <property type="entry name" value="PPIase_dom_sf"/>
</dbReference>
<dbReference type="InterPro" id="IPR050245">
    <property type="entry name" value="PrsA_foldase"/>
</dbReference>
<comment type="caution">
    <text evidence="8">The sequence shown here is derived from an EMBL/GenBank/DDBJ whole genome shotgun (WGS) entry which is preliminary data.</text>
</comment>
<dbReference type="PROSITE" id="PS50198">
    <property type="entry name" value="PPIC_PPIASE_2"/>
    <property type="match status" value="1"/>
</dbReference>
<dbReference type="AlphaFoldDB" id="A0A4Q9DGS6"/>
<gene>
    <name evidence="8" type="ORF">EYB31_33585</name>
</gene>
<dbReference type="Gene3D" id="1.10.4030.10">
    <property type="entry name" value="Porin chaperone SurA, peptide-binding domain"/>
    <property type="match status" value="1"/>
</dbReference>
<comment type="catalytic activity">
    <reaction evidence="1">
        <text>[protein]-peptidylproline (omega=180) = [protein]-peptidylproline (omega=0)</text>
        <dbReference type="Rhea" id="RHEA:16237"/>
        <dbReference type="Rhea" id="RHEA-COMP:10747"/>
        <dbReference type="Rhea" id="RHEA-COMP:10748"/>
        <dbReference type="ChEBI" id="CHEBI:83833"/>
        <dbReference type="ChEBI" id="CHEBI:83834"/>
        <dbReference type="EC" id="5.2.1.8"/>
    </reaction>
</comment>
<sequence>MSLDQIVALELEGKSYSLAAVLRSAIMQGTFRAIDDYMDNALIEAYAEEHHITADKEDVQAAVVDWRVEKELYQAADVEKWLAARSLTTADLARNARMKVLKERVKQHITSGKVERYFAENRSQFDAAAVSQIVVTERGLARELAFKAQEGAEFYVLARHYSADEPTRLAGGFIGRVERTQLPRAVAAHMFGAVPGTIAGPLEVAKKYYVVKLEEMYPAELDADIRARIERILFEEWLCLKRKQASSHIPLWEQD</sequence>
<name>A0A4Q9DGS6_9BACL</name>
<dbReference type="InterPro" id="IPR000297">
    <property type="entry name" value="PPIase_PpiC"/>
</dbReference>
<proteinExistence type="predicted"/>
<dbReference type="Pfam" id="PF00639">
    <property type="entry name" value="Rotamase"/>
    <property type="match status" value="1"/>
</dbReference>
<dbReference type="PANTHER" id="PTHR47245">
    <property type="entry name" value="PEPTIDYLPROLYL ISOMERASE"/>
    <property type="match status" value="1"/>
</dbReference>
<accession>A0A4Q9DGS6</accession>
<evidence type="ECO:0000256" key="5">
    <source>
        <dbReference type="ARBA" id="ARBA00023235"/>
    </source>
</evidence>
<evidence type="ECO:0000256" key="2">
    <source>
        <dbReference type="ARBA" id="ARBA00013194"/>
    </source>
</evidence>
<keyword evidence="9" id="KW-1185">Reference proteome</keyword>
<organism evidence="8 9">
    <name type="scientific">Paenibacillus thalictri</name>
    <dbReference type="NCBI Taxonomy" id="2527873"/>
    <lineage>
        <taxon>Bacteria</taxon>
        <taxon>Bacillati</taxon>
        <taxon>Bacillota</taxon>
        <taxon>Bacilli</taxon>
        <taxon>Bacillales</taxon>
        <taxon>Paenibacillaceae</taxon>
        <taxon>Paenibacillus</taxon>
    </lineage>
</organism>
<evidence type="ECO:0000256" key="4">
    <source>
        <dbReference type="ARBA" id="ARBA00023110"/>
    </source>
</evidence>
<dbReference type="RefSeq" id="WP_131017968.1">
    <property type="nucleotide sequence ID" value="NZ_SIRE01000032.1"/>
</dbReference>
<evidence type="ECO:0000259" key="7">
    <source>
        <dbReference type="PROSITE" id="PS50198"/>
    </source>
</evidence>
<dbReference type="Gene3D" id="3.10.50.40">
    <property type="match status" value="1"/>
</dbReference>
<feature type="domain" description="PpiC" evidence="7">
    <location>
        <begin position="101"/>
        <end position="215"/>
    </location>
</feature>
<dbReference type="EMBL" id="SIRE01000032">
    <property type="protein sequence ID" value="TBL70449.1"/>
    <property type="molecule type" value="Genomic_DNA"/>
</dbReference>
<dbReference type="GO" id="GO:0003755">
    <property type="term" value="F:peptidyl-prolyl cis-trans isomerase activity"/>
    <property type="evidence" value="ECO:0007669"/>
    <property type="project" value="UniProtKB-KW"/>
</dbReference>
<dbReference type="OrthoDB" id="2585872at2"/>
<dbReference type="PANTHER" id="PTHR47245:SF1">
    <property type="entry name" value="FOLDASE PROTEIN PRSA"/>
    <property type="match status" value="1"/>
</dbReference>
<evidence type="ECO:0000256" key="1">
    <source>
        <dbReference type="ARBA" id="ARBA00000971"/>
    </source>
</evidence>
<evidence type="ECO:0000256" key="3">
    <source>
        <dbReference type="ARBA" id="ARBA00022729"/>
    </source>
</evidence>
<evidence type="ECO:0000313" key="8">
    <source>
        <dbReference type="EMBL" id="TBL70449.1"/>
    </source>
</evidence>
<keyword evidence="3" id="KW-0732">Signal</keyword>
<reference evidence="8 9" key="1">
    <citation type="submission" date="2019-02" db="EMBL/GenBank/DDBJ databases">
        <title>Paenibacillus sp. nov., isolated from surface-sterilized tissue of Thalictrum simplex L.</title>
        <authorList>
            <person name="Tuo L."/>
        </authorList>
    </citation>
    <scope>NUCLEOTIDE SEQUENCE [LARGE SCALE GENOMIC DNA]</scope>
    <source>
        <strain evidence="8 9">N2SHLJ1</strain>
    </source>
</reference>
<dbReference type="SUPFAM" id="SSF54534">
    <property type="entry name" value="FKBP-like"/>
    <property type="match status" value="1"/>
</dbReference>
<keyword evidence="4 6" id="KW-0697">Rotamase</keyword>
<protein>
    <recommendedName>
        <fullName evidence="2">peptidylprolyl isomerase</fullName>
        <ecNumber evidence="2">5.2.1.8</ecNumber>
    </recommendedName>
</protein>
<dbReference type="Proteomes" id="UP000293142">
    <property type="component" value="Unassembled WGS sequence"/>
</dbReference>
<evidence type="ECO:0000313" key="9">
    <source>
        <dbReference type="Proteomes" id="UP000293142"/>
    </source>
</evidence>
<dbReference type="EC" id="5.2.1.8" evidence="2"/>
<evidence type="ECO:0000256" key="6">
    <source>
        <dbReference type="PROSITE-ProRule" id="PRU00278"/>
    </source>
</evidence>